<dbReference type="NCBIfam" id="NF038123">
    <property type="entry name" value="NF038123_dom"/>
    <property type="match status" value="1"/>
</dbReference>
<keyword evidence="7" id="KW-1015">Disulfide bond</keyword>
<protein>
    <recommendedName>
        <fullName evidence="9">Spondin domain-containing protein</fullName>
    </recommendedName>
</protein>
<dbReference type="InterPro" id="IPR044004">
    <property type="entry name" value="TSP1_spondin_dom"/>
</dbReference>
<dbReference type="PANTHER" id="PTHR11311">
    <property type="entry name" value="SPONDIN"/>
    <property type="match status" value="1"/>
</dbReference>
<dbReference type="PROSITE" id="PS50092">
    <property type="entry name" value="TSP1"/>
    <property type="match status" value="1"/>
</dbReference>
<dbReference type="PANTHER" id="PTHR11311:SF15">
    <property type="entry name" value="SPONDIN-2"/>
    <property type="match status" value="1"/>
</dbReference>
<dbReference type="SMART" id="SM00209">
    <property type="entry name" value="TSP1"/>
    <property type="match status" value="1"/>
</dbReference>
<evidence type="ECO:0000313" key="11">
    <source>
        <dbReference type="Proteomes" id="UP001359485"/>
    </source>
</evidence>
<gene>
    <name evidence="10" type="ORF">RUM44_001193</name>
</gene>
<dbReference type="EMBL" id="JAWJWF010000003">
    <property type="protein sequence ID" value="KAK6635939.1"/>
    <property type="molecule type" value="Genomic_DNA"/>
</dbReference>
<reference evidence="10 11" key="1">
    <citation type="submission" date="2023-09" db="EMBL/GenBank/DDBJ databases">
        <title>Genomes of two closely related lineages of the louse Polyplax serrata with different host specificities.</title>
        <authorList>
            <person name="Martinu J."/>
            <person name="Tarabai H."/>
            <person name="Stefka J."/>
            <person name="Hypsa V."/>
        </authorList>
    </citation>
    <scope>NUCLEOTIDE SEQUENCE [LARGE SCALE GENOMIC DNA]</scope>
    <source>
        <strain evidence="10">98ZLc_SE</strain>
    </source>
</reference>
<keyword evidence="5" id="KW-0732">Signal</keyword>
<dbReference type="Proteomes" id="UP001359485">
    <property type="component" value="Unassembled WGS sequence"/>
</dbReference>
<proteinExistence type="predicted"/>
<keyword evidence="2" id="KW-0964">Secreted</keyword>
<dbReference type="InterPro" id="IPR038678">
    <property type="entry name" value="Spondin_N_sf"/>
</dbReference>
<keyword evidence="3" id="KW-0272">Extracellular matrix</keyword>
<organism evidence="10 11">
    <name type="scientific">Polyplax serrata</name>
    <name type="common">Common mouse louse</name>
    <dbReference type="NCBI Taxonomy" id="468196"/>
    <lineage>
        <taxon>Eukaryota</taxon>
        <taxon>Metazoa</taxon>
        <taxon>Ecdysozoa</taxon>
        <taxon>Arthropoda</taxon>
        <taxon>Hexapoda</taxon>
        <taxon>Insecta</taxon>
        <taxon>Pterygota</taxon>
        <taxon>Neoptera</taxon>
        <taxon>Paraneoptera</taxon>
        <taxon>Psocodea</taxon>
        <taxon>Troctomorpha</taxon>
        <taxon>Phthiraptera</taxon>
        <taxon>Anoplura</taxon>
        <taxon>Polyplacidae</taxon>
        <taxon>Polyplax</taxon>
    </lineage>
</organism>
<feature type="domain" description="Spondin" evidence="9">
    <location>
        <begin position="1"/>
        <end position="183"/>
    </location>
</feature>
<evidence type="ECO:0000259" key="9">
    <source>
        <dbReference type="PROSITE" id="PS51020"/>
    </source>
</evidence>
<dbReference type="InterPro" id="IPR000884">
    <property type="entry name" value="TSP1_rpt"/>
</dbReference>
<dbReference type="InterPro" id="IPR009465">
    <property type="entry name" value="Spondin_N"/>
</dbReference>
<dbReference type="Gene3D" id="2.20.100.10">
    <property type="entry name" value="Thrombospondin type-1 (TSP1) repeat"/>
    <property type="match status" value="1"/>
</dbReference>
<evidence type="ECO:0000256" key="6">
    <source>
        <dbReference type="ARBA" id="ARBA00022889"/>
    </source>
</evidence>
<evidence type="ECO:0000256" key="4">
    <source>
        <dbReference type="ARBA" id="ARBA00022723"/>
    </source>
</evidence>
<evidence type="ECO:0000256" key="5">
    <source>
        <dbReference type="ARBA" id="ARBA00022729"/>
    </source>
</evidence>
<dbReference type="PROSITE" id="PS51020">
    <property type="entry name" value="SPONDIN"/>
    <property type="match status" value="1"/>
</dbReference>
<evidence type="ECO:0000256" key="2">
    <source>
        <dbReference type="ARBA" id="ARBA00022525"/>
    </source>
</evidence>
<keyword evidence="6" id="KW-0130">Cell adhesion</keyword>
<comment type="subcellular location">
    <subcellularLocation>
        <location evidence="1">Secreted</location>
        <location evidence="1">Extracellular space</location>
        <location evidence="1">Extracellular matrix</location>
    </subcellularLocation>
</comment>
<evidence type="ECO:0000256" key="7">
    <source>
        <dbReference type="ARBA" id="ARBA00023157"/>
    </source>
</evidence>
<dbReference type="InterPro" id="IPR051418">
    <property type="entry name" value="Spondin/Thrombospondin_T1"/>
</dbReference>
<dbReference type="Pfam" id="PF19028">
    <property type="entry name" value="TSP1_spondin"/>
    <property type="match status" value="1"/>
</dbReference>
<keyword evidence="11" id="KW-1185">Reference proteome</keyword>
<sequence length="410" mass="46208">MSSLPRFIFLLPGESRGIEGIEPRTGGDSNVNLSFCLLPGRSHDSSFELFRPGKKASKGLKAFAETGRTDILEEQSQGDDGIYDEFTASAIPTGAGRTETEFFVDGNHSRVSIMSRIVPSPDWFIGIDGFDLCVDGNWVDSITIEADPMDAGTDNGFTFTAPNWPTEPQGVIYKVTSKYPSHPAGSFYYPYMKKLPAIGTFQFIKVKEYELSEVFQHTEDKDHFEVMKIDSLSENGIPDKVNNNDLEEEIEEEEKEEEMRKFKIQSYKPYNYKVTTTATSTSTEVAPSMSTPWASNDSMATSTPFGTYLSPDAVNRGDKNAILKKIVQIYKSDHHKHKLRKLKKHRPPRDCQVSDWADWGACSKSCGIGEMERRREVIKHARRGGRVCPPLVETKWCGSARSCPKRYFKW</sequence>
<comment type="caution">
    <text evidence="10">The sequence shown here is derived from an EMBL/GenBank/DDBJ whole genome shotgun (WGS) entry which is preliminary data.</text>
</comment>
<name>A0ABR1B6W7_POLSC</name>
<evidence type="ECO:0000256" key="1">
    <source>
        <dbReference type="ARBA" id="ARBA00004498"/>
    </source>
</evidence>
<dbReference type="Pfam" id="PF06468">
    <property type="entry name" value="Spond_N"/>
    <property type="match status" value="1"/>
</dbReference>
<dbReference type="InterPro" id="IPR036383">
    <property type="entry name" value="TSP1_rpt_sf"/>
</dbReference>
<keyword evidence="8" id="KW-0325">Glycoprotein</keyword>
<evidence type="ECO:0000256" key="8">
    <source>
        <dbReference type="ARBA" id="ARBA00023180"/>
    </source>
</evidence>
<evidence type="ECO:0000313" key="10">
    <source>
        <dbReference type="EMBL" id="KAK6635939.1"/>
    </source>
</evidence>
<accession>A0ABR1B6W7</accession>
<dbReference type="Gene3D" id="2.60.40.2130">
    <property type="entry name" value="F-spondin domain"/>
    <property type="match status" value="1"/>
</dbReference>
<keyword evidence="4" id="KW-0479">Metal-binding</keyword>
<evidence type="ECO:0000256" key="3">
    <source>
        <dbReference type="ARBA" id="ARBA00022530"/>
    </source>
</evidence>
<dbReference type="SUPFAM" id="SSF82895">
    <property type="entry name" value="TSP-1 type 1 repeat"/>
    <property type="match status" value="1"/>
</dbReference>